<gene>
    <name evidence="2" type="ORF">LMG28688_02827</name>
</gene>
<dbReference type="InterPro" id="IPR037523">
    <property type="entry name" value="VOC_core"/>
</dbReference>
<accession>A0A6J5G1H6</accession>
<evidence type="ECO:0000313" key="2">
    <source>
        <dbReference type="EMBL" id="CAB3789318.1"/>
    </source>
</evidence>
<evidence type="ECO:0000313" key="3">
    <source>
        <dbReference type="Proteomes" id="UP000494119"/>
    </source>
</evidence>
<sequence length="94" mass="10555">MPIVGVSHFGLCISDLDRSLQFYCDILGFRLLGRVDADQDREAVEVVGRLLEIDDLDMTLAFIERDGVRIEFLRFFPPASGGGKPPMNRIGFTH</sequence>
<dbReference type="EMBL" id="CADIKL010000012">
    <property type="protein sequence ID" value="CAB3789318.1"/>
    <property type="molecule type" value="Genomic_DNA"/>
</dbReference>
<dbReference type="RefSeq" id="WP_129561918.1">
    <property type="nucleotide sequence ID" value="NZ_CADIKL010000012.1"/>
</dbReference>
<reference evidence="2 3" key="1">
    <citation type="submission" date="2020-04" db="EMBL/GenBank/DDBJ databases">
        <authorList>
            <person name="De Canck E."/>
        </authorList>
    </citation>
    <scope>NUCLEOTIDE SEQUENCE [LARGE SCALE GENOMIC DNA]</scope>
    <source>
        <strain evidence="2 3">LMG 28688</strain>
    </source>
</reference>
<dbReference type="AlphaFoldDB" id="A0A6J5G1H6"/>
<feature type="domain" description="VOC" evidence="1">
    <location>
        <begin position="5"/>
        <end position="94"/>
    </location>
</feature>
<name>A0A6J5G1H6_9BURK</name>
<dbReference type="Proteomes" id="UP000494119">
    <property type="component" value="Unassembled WGS sequence"/>
</dbReference>
<dbReference type="SUPFAM" id="SSF54593">
    <property type="entry name" value="Glyoxalase/Bleomycin resistance protein/Dihydroxybiphenyl dioxygenase"/>
    <property type="match status" value="1"/>
</dbReference>
<dbReference type="Pfam" id="PF00903">
    <property type="entry name" value="Glyoxalase"/>
    <property type="match status" value="1"/>
</dbReference>
<keyword evidence="3" id="KW-1185">Reference proteome</keyword>
<dbReference type="PROSITE" id="PS51819">
    <property type="entry name" value="VOC"/>
    <property type="match status" value="1"/>
</dbReference>
<organism evidence="2 3">
    <name type="scientific">Paraburkholderia caffeinitolerans</name>
    <dbReference type="NCBI Taxonomy" id="1723730"/>
    <lineage>
        <taxon>Bacteria</taxon>
        <taxon>Pseudomonadati</taxon>
        <taxon>Pseudomonadota</taxon>
        <taxon>Betaproteobacteria</taxon>
        <taxon>Burkholderiales</taxon>
        <taxon>Burkholderiaceae</taxon>
        <taxon>Paraburkholderia</taxon>
    </lineage>
</organism>
<dbReference type="InterPro" id="IPR029068">
    <property type="entry name" value="Glyas_Bleomycin-R_OHBP_Dase"/>
</dbReference>
<evidence type="ECO:0000259" key="1">
    <source>
        <dbReference type="PROSITE" id="PS51819"/>
    </source>
</evidence>
<proteinExistence type="predicted"/>
<protein>
    <recommendedName>
        <fullName evidence="1">VOC domain-containing protein</fullName>
    </recommendedName>
</protein>
<dbReference type="InterPro" id="IPR004360">
    <property type="entry name" value="Glyas_Fos-R_dOase_dom"/>
</dbReference>
<dbReference type="Gene3D" id="3.10.180.10">
    <property type="entry name" value="2,3-Dihydroxybiphenyl 1,2-Dioxygenase, domain 1"/>
    <property type="match status" value="1"/>
</dbReference>